<dbReference type="AlphaFoldDB" id="A0A2L2YL41"/>
<reference evidence="2" key="1">
    <citation type="journal article" date="2016" name="Mol. Ecol. Resour.">
        <title>Evaluation of the impact of RNA preservation methods of spiders for de novo transcriptome assembly.</title>
        <authorList>
            <person name="Kono N."/>
            <person name="Nakamura H."/>
            <person name="Ito Y."/>
            <person name="Tomita M."/>
            <person name="Arakawa K."/>
        </authorList>
    </citation>
    <scope>NUCLEOTIDE SEQUENCE</scope>
    <source>
        <tissue evidence="2">Whole body</tissue>
    </source>
</reference>
<protein>
    <recommendedName>
        <fullName evidence="3">Single domain-containing protein</fullName>
    </recommendedName>
</protein>
<evidence type="ECO:0008006" key="3">
    <source>
        <dbReference type="Google" id="ProtNLM"/>
    </source>
</evidence>
<accession>A0A2L2YL41</accession>
<dbReference type="OrthoDB" id="6406680at2759"/>
<organism evidence="2">
    <name type="scientific">Parasteatoda tepidariorum</name>
    <name type="common">Common house spider</name>
    <name type="synonym">Achaearanea tepidariorum</name>
    <dbReference type="NCBI Taxonomy" id="114398"/>
    <lineage>
        <taxon>Eukaryota</taxon>
        <taxon>Metazoa</taxon>
        <taxon>Ecdysozoa</taxon>
        <taxon>Arthropoda</taxon>
        <taxon>Chelicerata</taxon>
        <taxon>Arachnida</taxon>
        <taxon>Araneae</taxon>
        <taxon>Araneomorphae</taxon>
        <taxon>Entelegynae</taxon>
        <taxon>Araneoidea</taxon>
        <taxon>Theridiidae</taxon>
        <taxon>Parasteatoda</taxon>
    </lineage>
</organism>
<evidence type="ECO:0000256" key="1">
    <source>
        <dbReference type="SAM" id="SignalP"/>
    </source>
</evidence>
<name>A0A2L2YL41_PARTP</name>
<dbReference type="EMBL" id="IAAA01033813">
    <property type="protein sequence ID" value="LAA08834.1"/>
    <property type="molecule type" value="mRNA"/>
</dbReference>
<feature type="chain" id="PRO_5014921421" description="Single domain-containing protein" evidence="1">
    <location>
        <begin position="21"/>
        <end position="118"/>
    </location>
</feature>
<keyword evidence="1" id="KW-0732">Signal</keyword>
<sequence length="118" mass="13536">MFSSIVCIICAFCLVFDVSAILVGKLRQQEEPASNTVRTSRFLYPRVDEPPCKTDDGMLGRCVDVRICYAARMAISTGNHPIRCGWLNNFIPMVCCHPDQVQHPKLVFRPYRWRDLDD</sequence>
<evidence type="ECO:0000313" key="2">
    <source>
        <dbReference type="EMBL" id="LAA08834.1"/>
    </source>
</evidence>
<proteinExistence type="evidence at transcript level"/>
<feature type="signal peptide" evidence="1">
    <location>
        <begin position="1"/>
        <end position="20"/>
    </location>
</feature>